<proteinExistence type="predicted"/>
<reference evidence="1" key="2">
    <citation type="submission" date="2021-09" db="EMBL/GenBank/DDBJ databases">
        <authorList>
            <person name="Gilroy R."/>
        </authorList>
    </citation>
    <scope>NUCLEOTIDE SEQUENCE</scope>
    <source>
        <strain evidence="1">CHK192-2623</strain>
    </source>
</reference>
<dbReference type="EMBL" id="DYYQ01000023">
    <property type="protein sequence ID" value="HJE49331.1"/>
    <property type="molecule type" value="Genomic_DNA"/>
</dbReference>
<gene>
    <name evidence="1" type="ORF">K8V69_04010</name>
</gene>
<sequence>MKINSIEVKLNKKQLDTIMKAMRAVEHGNKSEFYEACDQIAEDTGTSKEDVAFHILCSTYKNAISMLMSKGWVS</sequence>
<accession>A0A921EKP6</accession>
<dbReference type="Proteomes" id="UP000732527">
    <property type="component" value="Unassembled WGS sequence"/>
</dbReference>
<name>A0A921EKP6_LACJH</name>
<reference evidence="1" key="1">
    <citation type="journal article" date="2021" name="PeerJ">
        <title>Extensive microbial diversity within the chicken gut microbiome revealed by metagenomics and culture.</title>
        <authorList>
            <person name="Gilroy R."/>
            <person name="Ravi A."/>
            <person name="Getino M."/>
            <person name="Pursley I."/>
            <person name="Horton D.L."/>
            <person name="Alikhan N.F."/>
            <person name="Baker D."/>
            <person name="Gharbi K."/>
            <person name="Hall N."/>
            <person name="Watson M."/>
            <person name="Adriaenssens E.M."/>
            <person name="Foster-Nyarko E."/>
            <person name="Jarju S."/>
            <person name="Secka A."/>
            <person name="Antonio M."/>
            <person name="Oren A."/>
            <person name="Chaudhuri R.R."/>
            <person name="La Ragione R."/>
            <person name="Hildebrand F."/>
            <person name="Pallen M.J."/>
        </authorList>
    </citation>
    <scope>NUCLEOTIDE SEQUENCE</scope>
    <source>
        <strain evidence="1">CHK192-2623</strain>
    </source>
</reference>
<dbReference type="AlphaFoldDB" id="A0A921EKP6"/>
<comment type="caution">
    <text evidence="1">The sequence shown here is derived from an EMBL/GenBank/DDBJ whole genome shotgun (WGS) entry which is preliminary data.</text>
</comment>
<evidence type="ECO:0000313" key="1">
    <source>
        <dbReference type="EMBL" id="HJE49331.1"/>
    </source>
</evidence>
<protein>
    <submittedName>
        <fullName evidence="1">Uncharacterized protein</fullName>
    </submittedName>
</protein>
<evidence type="ECO:0000313" key="2">
    <source>
        <dbReference type="Proteomes" id="UP000732527"/>
    </source>
</evidence>
<organism evidence="1 2">
    <name type="scientific">Lactobacillus johnsonii</name>
    <dbReference type="NCBI Taxonomy" id="33959"/>
    <lineage>
        <taxon>Bacteria</taxon>
        <taxon>Bacillati</taxon>
        <taxon>Bacillota</taxon>
        <taxon>Bacilli</taxon>
        <taxon>Lactobacillales</taxon>
        <taxon>Lactobacillaceae</taxon>
        <taxon>Lactobacillus</taxon>
    </lineage>
</organism>